<evidence type="ECO:0008006" key="3">
    <source>
        <dbReference type="Google" id="ProtNLM"/>
    </source>
</evidence>
<accession>A0ABN4Q0J4</accession>
<organism evidence="1 2">
    <name type="scientific">Yersinia entomophaga</name>
    <dbReference type="NCBI Taxonomy" id="935293"/>
    <lineage>
        <taxon>Bacteria</taxon>
        <taxon>Pseudomonadati</taxon>
        <taxon>Pseudomonadota</taxon>
        <taxon>Gammaproteobacteria</taxon>
        <taxon>Enterobacterales</taxon>
        <taxon>Yersiniaceae</taxon>
        <taxon>Yersinia</taxon>
    </lineage>
</organism>
<dbReference type="EMBL" id="CP010029">
    <property type="protein sequence ID" value="ANI31027.1"/>
    <property type="molecule type" value="Genomic_DNA"/>
</dbReference>
<gene>
    <name evidence="1" type="ORF">PL78_14485</name>
</gene>
<proteinExistence type="predicted"/>
<evidence type="ECO:0000313" key="2">
    <source>
        <dbReference type="Proteomes" id="UP000266744"/>
    </source>
</evidence>
<protein>
    <recommendedName>
        <fullName evidence="3">Lipoprotein</fullName>
    </recommendedName>
</protein>
<dbReference type="PROSITE" id="PS51257">
    <property type="entry name" value="PROKAR_LIPOPROTEIN"/>
    <property type="match status" value="1"/>
</dbReference>
<keyword evidence="2" id="KW-1185">Reference proteome</keyword>
<reference evidence="2" key="1">
    <citation type="journal article" date="2016" name="Toxins">
        <title>The Draft Genome Sequence of the Yersinia entomophaga Entomopathogenic Type Strain MH96T.</title>
        <authorList>
            <person name="Hurst M.R."/>
            <person name="Beattie A."/>
            <person name="Altermann E."/>
            <person name="Moraga R.M."/>
            <person name="Harper L.A."/>
            <person name="Calder J."/>
            <person name="Laugraud A."/>
        </authorList>
    </citation>
    <scope>NUCLEOTIDE SEQUENCE [LARGE SCALE GENOMIC DNA]</scope>
    <source>
        <strain evidence="2">MH96</strain>
    </source>
</reference>
<evidence type="ECO:0000313" key="1">
    <source>
        <dbReference type="EMBL" id="ANI31027.1"/>
    </source>
</evidence>
<dbReference type="Proteomes" id="UP000266744">
    <property type="component" value="Chromosome"/>
</dbReference>
<sequence>MFFIFKNYRLFIPLFVAICISLTGCSMSTHYFHSSFSIEGNVSSSIQEIPENSRIIITVSNMNPETTKDRVIQEFTFLTKKMKRNHPFRMKIAENLLTNEKHIQFSVRVEYDDESIMMSDKIVAIQIDKHMLEGRKITGLLLTVTQS</sequence>
<name>A0ABN4Q0J4_YERET</name>